<dbReference type="PANTHER" id="PTHR13285:SF23">
    <property type="entry name" value="TEICHOIC ACID D-ALANYLTRANSFERASE"/>
    <property type="match status" value="1"/>
</dbReference>
<gene>
    <name evidence="16" type="ORF">SAMN04488059_12623</name>
    <name evidence="15" type="ORF">WH91_05725</name>
</gene>
<keyword evidence="17" id="KW-1185">Reference proteome</keyword>
<dbReference type="RefSeq" id="WP_046170036.1">
    <property type="nucleotide sequence ID" value="NZ_FOMB01000026.1"/>
</dbReference>
<dbReference type="OrthoDB" id="139172at2"/>
<evidence type="ECO:0000256" key="12">
    <source>
        <dbReference type="ARBA" id="ARBA00031030"/>
    </source>
</evidence>
<feature type="transmembrane region" description="Helical" evidence="14">
    <location>
        <begin position="74"/>
        <end position="92"/>
    </location>
</feature>
<dbReference type="InterPro" id="IPR024194">
    <property type="entry name" value="Ac/AlaTfrase_AlgI/DltB"/>
</dbReference>
<comment type="subcellular location">
    <subcellularLocation>
        <location evidence="1">Cell membrane</location>
        <topology evidence="1">Multi-pass membrane protein</topology>
    </subcellularLocation>
</comment>
<feature type="transmembrane region" description="Helical" evidence="14">
    <location>
        <begin position="310"/>
        <end position="333"/>
    </location>
</feature>
<dbReference type="Pfam" id="PF03062">
    <property type="entry name" value="MBOAT"/>
    <property type="match status" value="1"/>
</dbReference>
<keyword evidence="8" id="KW-0016">Alginate biosynthesis</keyword>
<name>A0A0F5PZ50_9HYPH</name>
<comment type="similarity">
    <text evidence="3 13">Belongs to the membrane-bound acyltransferase family.</text>
</comment>
<dbReference type="EMBL" id="FOMB01000026">
    <property type="protein sequence ID" value="SFD18134.1"/>
    <property type="molecule type" value="Genomic_DNA"/>
</dbReference>
<dbReference type="PANTHER" id="PTHR13285">
    <property type="entry name" value="ACYLTRANSFERASE"/>
    <property type="match status" value="1"/>
</dbReference>
<keyword evidence="11 13" id="KW-0012">Acyltransferase</keyword>
<feature type="transmembrane region" description="Helical" evidence="14">
    <location>
        <begin position="242"/>
        <end position="261"/>
    </location>
</feature>
<dbReference type="InterPro" id="IPR004299">
    <property type="entry name" value="MBOAT_fam"/>
</dbReference>
<feature type="transmembrane region" description="Helical" evidence="14">
    <location>
        <begin position="112"/>
        <end position="137"/>
    </location>
</feature>
<dbReference type="STRING" id="728005.SAMN04488059_12623"/>
<evidence type="ECO:0000313" key="17">
    <source>
        <dbReference type="Proteomes" id="UP000033519"/>
    </source>
</evidence>
<evidence type="ECO:0000313" key="15">
    <source>
        <dbReference type="EMBL" id="KKC33957.1"/>
    </source>
</evidence>
<dbReference type="EMBL" id="LAPV01000072">
    <property type="protein sequence ID" value="KKC33957.1"/>
    <property type="molecule type" value="Genomic_DNA"/>
</dbReference>
<keyword evidence="9 14" id="KW-1133">Transmembrane helix</keyword>
<evidence type="ECO:0000256" key="4">
    <source>
        <dbReference type="ARBA" id="ARBA00016084"/>
    </source>
</evidence>
<dbReference type="GO" id="GO:0005886">
    <property type="term" value="C:plasma membrane"/>
    <property type="evidence" value="ECO:0007669"/>
    <property type="project" value="UniProtKB-SubCell"/>
</dbReference>
<organism evidence="16 18">
    <name type="scientific">Devosia psychrophila</name>
    <dbReference type="NCBI Taxonomy" id="728005"/>
    <lineage>
        <taxon>Bacteria</taxon>
        <taxon>Pseudomonadati</taxon>
        <taxon>Pseudomonadota</taxon>
        <taxon>Alphaproteobacteria</taxon>
        <taxon>Hyphomicrobiales</taxon>
        <taxon>Devosiaceae</taxon>
        <taxon>Devosia</taxon>
    </lineage>
</organism>
<reference evidence="16 18" key="2">
    <citation type="submission" date="2016-10" db="EMBL/GenBank/DDBJ databases">
        <authorList>
            <person name="de Groot N.N."/>
        </authorList>
    </citation>
    <scope>NUCLEOTIDE SEQUENCE [LARGE SCALE GENOMIC DNA]</scope>
    <source>
        <strain evidence="16 18">CGMCC 1.10210</strain>
    </source>
</reference>
<evidence type="ECO:0000256" key="11">
    <source>
        <dbReference type="ARBA" id="ARBA00023315"/>
    </source>
</evidence>
<feature type="transmembrane region" description="Helical" evidence="14">
    <location>
        <begin position="43"/>
        <end position="62"/>
    </location>
</feature>
<dbReference type="PIRSF" id="PIRSF500217">
    <property type="entry name" value="AlgI"/>
    <property type="match status" value="1"/>
</dbReference>
<sequence length="476" mass="53933">MTFASAIFLFGYLPVFFSIYYITPFKYKSYVIAFASYLFYGWWRLDFLALLLIVTFGNYWVGGRIAHAFSRSSAKNWLIFAIVGDLCVLGYFKYWNFFVDSLADLLNDGRPFSLLIGGVILPIGISFYVFQAISYVIDVYRADAPPAKRLIDFAAFKAMFPQLVAGPVIRYKDIEAQFEHRTHSWELFGQGALRFFSGLAKKVLIADSVAPIADAVFSAPSPTFAETWIGALAYSVQLYFDFSAYSSMAVGLAMMMGFRFIENFRFPYISSSITEFWRRWHISLSTWLREYLYFSLGGNRLGIYRTYINLMLTMVLGGLWHGANWTFILWGLLHGVLLASERALGVTGKEGFIIWRWVPTMVFVILGWVLFRAPDMGVAVQYYAGMFGHNGFGLRDAMAWQISYFGLSMLVIGIALALTEPWLNRVFGIETISEPLKKDKLGPVPLHGAVVVCLLGALAVVKLMADNDSPFLYFQF</sequence>
<evidence type="ECO:0000256" key="6">
    <source>
        <dbReference type="ARBA" id="ARBA00022679"/>
    </source>
</evidence>
<feature type="transmembrane region" description="Helical" evidence="14">
    <location>
        <begin position="7"/>
        <end position="23"/>
    </location>
</feature>
<evidence type="ECO:0000256" key="3">
    <source>
        <dbReference type="ARBA" id="ARBA00010323"/>
    </source>
</evidence>
<dbReference type="Proteomes" id="UP000182258">
    <property type="component" value="Unassembled WGS sequence"/>
</dbReference>
<keyword evidence="7 14" id="KW-0812">Transmembrane</keyword>
<feature type="transmembrane region" description="Helical" evidence="14">
    <location>
        <begin position="444"/>
        <end position="465"/>
    </location>
</feature>
<evidence type="ECO:0000256" key="7">
    <source>
        <dbReference type="ARBA" id="ARBA00022692"/>
    </source>
</evidence>
<dbReference type="GO" id="GO:0042121">
    <property type="term" value="P:alginic acid biosynthetic process"/>
    <property type="evidence" value="ECO:0007669"/>
    <property type="project" value="UniProtKB-KW"/>
</dbReference>
<evidence type="ECO:0000256" key="13">
    <source>
        <dbReference type="PIRNR" id="PIRNR016636"/>
    </source>
</evidence>
<evidence type="ECO:0000256" key="5">
    <source>
        <dbReference type="ARBA" id="ARBA00022475"/>
    </source>
</evidence>
<feature type="transmembrane region" description="Helical" evidence="14">
    <location>
        <begin position="404"/>
        <end position="424"/>
    </location>
</feature>
<dbReference type="InterPro" id="IPR028362">
    <property type="entry name" value="AlgI"/>
</dbReference>
<evidence type="ECO:0000313" key="16">
    <source>
        <dbReference type="EMBL" id="SFD18134.1"/>
    </source>
</evidence>
<evidence type="ECO:0000256" key="9">
    <source>
        <dbReference type="ARBA" id="ARBA00022989"/>
    </source>
</evidence>
<keyword evidence="5 13" id="KW-1003">Cell membrane</keyword>
<dbReference type="GO" id="GO:0016746">
    <property type="term" value="F:acyltransferase activity"/>
    <property type="evidence" value="ECO:0007669"/>
    <property type="project" value="UniProtKB-KW"/>
</dbReference>
<keyword evidence="10 13" id="KW-0472">Membrane</keyword>
<evidence type="ECO:0000313" key="18">
    <source>
        <dbReference type="Proteomes" id="UP000182258"/>
    </source>
</evidence>
<keyword evidence="6 13" id="KW-0808">Transferase</keyword>
<evidence type="ECO:0000256" key="2">
    <source>
        <dbReference type="ARBA" id="ARBA00005182"/>
    </source>
</evidence>
<proteinExistence type="inferred from homology"/>
<evidence type="ECO:0000256" key="8">
    <source>
        <dbReference type="ARBA" id="ARBA00022841"/>
    </source>
</evidence>
<dbReference type="Proteomes" id="UP000033519">
    <property type="component" value="Unassembled WGS sequence"/>
</dbReference>
<comment type="pathway">
    <text evidence="2">Glycan biosynthesis; alginate biosynthesis.</text>
</comment>
<dbReference type="AlphaFoldDB" id="A0A0F5PZ50"/>
<reference evidence="15 17" key="1">
    <citation type="submission" date="2015-03" db="EMBL/GenBank/DDBJ databases">
        <authorList>
            <person name="Lepp D."/>
            <person name="Hassan Y.I."/>
            <person name="Li X.-Z."/>
            <person name="Zhou T."/>
        </authorList>
    </citation>
    <scope>NUCLEOTIDE SEQUENCE [LARGE SCALE GENOMIC DNA]</scope>
    <source>
        <strain evidence="15 17">Cr7-05</strain>
    </source>
</reference>
<evidence type="ECO:0000256" key="10">
    <source>
        <dbReference type="ARBA" id="ARBA00023136"/>
    </source>
</evidence>
<evidence type="ECO:0000256" key="14">
    <source>
        <dbReference type="SAM" id="Phobius"/>
    </source>
</evidence>
<protein>
    <recommendedName>
        <fullName evidence="4">Probable alginate O-acetylase AlgI</fullName>
    </recommendedName>
    <alternativeName>
        <fullName evidence="12">Alginate biosynthesis protein AlgI</fullName>
    </alternativeName>
</protein>
<accession>A0A0F5PZ50</accession>
<dbReference type="PATRIC" id="fig|728005.3.peg.3571"/>
<dbReference type="InterPro" id="IPR051085">
    <property type="entry name" value="MB_O-acyltransferase"/>
</dbReference>
<feature type="transmembrane region" description="Helical" evidence="14">
    <location>
        <begin position="353"/>
        <end position="371"/>
    </location>
</feature>
<evidence type="ECO:0000256" key="1">
    <source>
        <dbReference type="ARBA" id="ARBA00004651"/>
    </source>
</evidence>
<dbReference type="PIRSF" id="PIRSF016636">
    <property type="entry name" value="AlgI_DltB"/>
    <property type="match status" value="1"/>
</dbReference>